<dbReference type="Proteomes" id="UP001297540">
    <property type="component" value="Chromosome"/>
</dbReference>
<gene>
    <name evidence="2" type="ORF">L4V69_28025</name>
</gene>
<evidence type="ECO:0000313" key="2">
    <source>
        <dbReference type="EMBL" id="WOS76308.1"/>
    </source>
</evidence>
<feature type="compositionally biased region" description="Basic and acidic residues" evidence="1">
    <location>
        <begin position="66"/>
        <end position="83"/>
    </location>
</feature>
<protein>
    <submittedName>
        <fullName evidence="2">Uncharacterized protein</fullName>
    </submittedName>
</protein>
<dbReference type="RefSeq" id="WP_042933677.1">
    <property type="nucleotide sequence ID" value="NZ_JTXP01000042.1"/>
</dbReference>
<feature type="region of interest" description="Disordered" evidence="1">
    <location>
        <begin position="61"/>
        <end position="83"/>
    </location>
</feature>
<reference evidence="2" key="2">
    <citation type="submission" date="2023-10" db="EMBL/GenBank/DDBJ databases">
        <title>Pathogen: clinical or host-associated sample.</title>
        <authorList>
            <person name="Hergert J."/>
            <person name="Casey R."/>
            <person name="Wagner J."/>
            <person name="Young E.L."/>
            <person name="Oakeson K.F."/>
        </authorList>
    </citation>
    <scope>NUCLEOTIDE SEQUENCE</scope>
    <source>
        <strain evidence="2">2021CK-01020</strain>
    </source>
</reference>
<proteinExistence type="predicted"/>
<evidence type="ECO:0000256" key="1">
    <source>
        <dbReference type="SAM" id="MobiDB-lite"/>
    </source>
</evidence>
<accession>A0AAQ3LPD9</accession>
<dbReference type="AlphaFoldDB" id="A0AAQ3LPD9"/>
<sequence length="83" mass="8976">MTSPSAPDTQLSLAIDPARPYARLTLGSHVHSGYDLRSGRMQSISRHRAALAFIYAGEAVSGRPGSEPREAVAPREIHRPVAR</sequence>
<reference evidence="2" key="1">
    <citation type="submission" date="2023-06" db="EMBL/GenBank/DDBJ databases">
        <authorList>
            <consortium name="Clinical and Environmental Microbiology Branch: Whole genome sequencing antimicrobial resistance pathogens in the healthcare setting"/>
        </authorList>
    </citation>
    <scope>NUCLEOTIDE SEQUENCE</scope>
    <source>
        <strain evidence="2">2021CK-01020</strain>
    </source>
</reference>
<name>A0AAQ3LPD9_PSEAI</name>
<dbReference type="EMBL" id="CP136986">
    <property type="protein sequence ID" value="WOS76308.1"/>
    <property type="molecule type" value="Genomic_DNA"/>
</dbReference>
<evidence type="ECO:0000313" key="3">
    <source>
        <dbReference type="Proteomes" id="UP001297540"/>
    </source>
</evidence>
<organism evidence="2 3">
    <name type="scientific">Pseudomonas aeruginosa</name>
    <dbReference type="NCBI Taxonomy" id="287"/>
    <lineage>
        <taxon>Bacteria</taxon>
        <taxon>Pseudomonadati</taxon>
        <taxon>Pseudomonadota</taxon>
        <taxon>Gammaproteobacteria</taxon>
        <taxon>Pseudomonadales</taxon>
        <taxon>Pseudomonadaceae</taxon>
        <taxon>Pseudomonas</taxon>
    </lineage>
</organism>